<evidence type="ECO:0000313" key="2">
    <source>
        <dbReference type="Proteomes" id="UP000321816"/>
    </source>
</evidence>
<keyword evidence="2" id="KW-1185">Reference proteome</keyword>
<dbReference type="RefSeq" id="WP_187254504.1">
    <property type="nucleotide sequence ID" value="NZ_CP144914.1"/>
</dbReference>
<gene>
    <name evidence="1" type="ORF">FTX54_004035</name>
</gene>
<dbReference type="AlphaFoldDB" id="A0AAJ8LXU5"/>
<evidence type="ECO:0000313" key="1">
    <source>
        <dbReference type="EMBL" id="WWD80736.1"/>
    </source>
</evidence>
<sequence length="56" mass="6380">MESTGYKTEDGSETFMLNLAGGGYQRPQYKEDWDYTLESIHYPADDSLTVEDIPTL</sequence>
<dbReference type="KEGG" id="ahal:FTX54_004035"/>
<dbReference type="EMBL" id="CP144914">
    <property type="protein sequence ID" value="WWD80736.1"/>
    <property type="molecule type" value="Genomic_DNA"/>
</dbReference>
<protein>
    <submittedName>
        <fullName evidence="1">Uncharacterized protein</fullName>
    </submittedName>
</protein>
<dbReference type="Proteomes" id="UP000321816">
    <property type="component" value="Chromosome"/>
</dbReference>
<reference evidence="1 2" key="1">
    <citation type="submission" date="2024-01" db="EMBL/GenBank/DDBJ databases">
        <title>Complete Genome Sequence of Alkalicoccus halolimnae BZ-SZ-XJ29T, a Moderately Halophilic Bacterium Isolated from a Salt Lake.</title>
        <authorList>
            <person name="Zhao B."/>
        </authorList>
    </citation>
    <scope>NUCLEOTIDE SEQUENCE [LARGE SCALE GENOMIC DNA]</scope>
    <source>
        <strain evidence="1 2">BZ-SZ-XJ29</strain>
    </source>
</reference>
<organism evidence="1 2">
    <name type="scientific">Alkalicoccus halolimnae</name>
    <dbReference type="NCBI Taxonomy" id="1667239"/>
    <lineage>
        <taxon>Bacteria</taxon>
        <taxon>Bacillati</taxon>
        <taxon>Bacillota</taxon>
        <taxon>Bacilli</taxon>
        <taxon>Bacillales</taxon>
        <taxon>Bacillaceae</taxon>
        <taxon>Alkalicoccus</taxon>
    </lineage>
</organism>
<proteinExistence type="predicted"/>
<accession>A0AAJ8LXU5</accession>
<name>A0AAJ8LXU5_9BACI</name>